<dbReference type="GO" id="GO:0009234">
    <property type="term" value="P:menaquinone biosynthetic process"/>
    <property type="evidence" value="ECO:0007669"/>
    <property type="project" value="UniProtKB-UniRule"/>
</dbReference>
<dbReference type="InterPro" id="IPR019963">
    <property type="entry name" value="FL_hydrolase_MqnB"/>
</dbReference>
<evidence type="ECO:0000313" key="4">
    <source>
        <dbReference type="EMBL" id="XBV86943.1"/>
    </source>
</evidence>
<dbReference type="GO" id="GO:0008930">
    <property type="term" value="F:methylthioadenosine nucleosidase activity"/>
    <property type="evidence" value="ECO:0007669"/>
    <property type="project" value="TreeGrafter"/>
</dbReference>
<evidence type="ECO:0000256" key="1">
    <source>
        <dbReference type="HAMAP-Rule" id="MF_00991"/>
    </source>
</evidence>
<keyword evidence="1" id="KW-0474">Menaquinone biosynthesis</keyword>
<evidence type="ECO:0000256" key="2">
    <source>
        <dbReference type="NCBIfam" id="TIGR03664"/>
    </source>
</evidence>
<dbReference type="KEGG" id="dsc:ABOD76_11720"/>
<dbReference type="NCBIfam" id="TIGR03664">
    <property type="entry name" value="fut_nucase"/>
    <property type="match status" value="1"/>
</dbReference>
<accession>A0AAU7UF77</accession>
<keyword evidence="4" id="KW-0326">Glycosidase</keyword>
<dbReference type="EMBL" id="CP158299">
    <property type="protein sequence ID" value="XBV86943.1"/>
    <property type="molecule type" value="Genomic_DNA"/>
</dbReference>
<dbReference type="GO" id="GO:0019284">
    <property type="term" value="P:L-methionine salvage from S-adenosylmethionine"/>
    <property type="evidence" value="ECO:0007669"/>
    <property type="project" value="TreeGrafter"/>
</dbReference>
<name>A0AAU7UF77_9DEIO</name>
<dbReference type="Gene3D" id="3.40.50.1580">
    <property type="entry name" value="Nucleoside phosphorylase domain"/>
    <property type="match status" value="1"/>
</dbReference>
<feature type="domain" description="Nucleoside phosphorylase" evidence="3">
    <location>
        <begin position="18"/>
        <end position="204"/>
    </location>
</feature>
<comment type="function">
    <text evidence="1">Catalyzes the hydrolysis of futalosine (FL) to dehypoxanthine futalosine (DHFL) and hypoxanthine, a step in the biosynthesis of menaquinone (MK, vitamin K2).</text>
</comment>
<evidence type="ECO:0000259" key="3">
    <source>
        <dbReference type="Pfam" id="PF01048"/>
    </source>
</evidence>
<dbReference type="GO" id="GO:0005829">
    <property type="term" value="C:cytosol"/>
    <property type="evidence" value="ECO:0007669"/>
    <property type="project" value="TreeGrafter"/>
</dbReference>
<dbReference type="CDD" id="cd17766">
    <property type="entry name" value="futalosine_nucleosidase_MqnB"/>
    <property type="match status" value="1"/>
</dbReference>
<sequence length="211" mass="20984">MDVLVVVATAAEAARLSRLPLRAVVSGVGPAAAALATQAALLQGPRPALVVSAGIGGAFPGQGLAPGGAAVASRMVYGDLGAQDAASFLPLSALGLEVQPGSSGDFEAWAGSLELATRLGLPCGPFVTVSTATGTLETAAELARRVPGALVEGMEGAGVAQAARLHGVPCTEIRGISNLVGPRDRASWQIGPALERLETVLARLAEAPPRA</sequence>
<comment type="similarity">
    <text evidence="1">Belongs to the PNP/UDP phosphorylase family. Futalosine hydrolase subfamily.</text>
</comment>
<dbReference type="SUPFAM" id="SSF53167">
    <property type="entry name" value="Purine and uridine phosphorylases"/>
    <property type="match status" value="1"/>
</dbReference>
<dbReference type="GO" id="GO:0009116">
    <property type="term" value="P:nucleoside metabolic process"/>
    <property type="evidence" value="ECO:0007669"/>
    <property type="project" value="InterPro"/>
</dbReference>
<dbReference type="AlphaFoldDB" id="A0AAU7UF77"/>
<dbReference type="HAMAP" id="MF_00991">
    <property type="entry name" value="MqnB"/>
    <property type="match status" value="1"/>
</dbReference>
<dbReference type="InterPro" id="IPR035994">
    <property type="entry name" value="Nucleoside_phosphorylase_sf"/>
</dbReference>
<dbReference type="PANTHER" id="PTHR46832">
    <property type="entry name" value="5'-METHYLTHIOADENOSINE/S-ADENOSYLHOMOCYSTEINE NUCLEOSIDASE"/>
    <property type="match status" value="1"/>
</dbReference>
<protein>
    <recommendedName>
        <fullName evidence="1 2">Futalosine hydrolase</fullName>
        <shortName evidence="1">FL hydrolase</shortName>
        <ecNumber evidence="1 2">3.2.2.26</ecNumber>
    </recommendedName>
    <alternativeName>
        <fullName evidence="1">Futalosine nucleosidase</fullName>
    </alternativeName>
    <alternativeName>
        <fullName evidence="1">Menaquinone biosynthetic enzyme MqnB</fullName>
    </alternativeName>
</protein>
<dbReference type="PANTHER" id="PTHR46832:SF2">
    <property type="entry name" value="FUTALOSINE HYDROLASE"/>
    <property type="match status" value="1"/>
</dbReference>
<dbReference type="RefSeq" id="WP_350245035.1">
    <property type="nucleotide sequence ID" value="NZ_CP158299.1"/>
</dbReference>
<gene>
    <name evidence="1 4" type="primary">mqnB</name>
    <name evidence="4" type="ORF">ABOD76_11720</name>
</gene>
<dbReference type="EC" id="3.2.2.26" evidence="1 2"/>
<organism evidence="4">
    <name type="scientific">Deinococcus sonorensis KR-87</name>
    <dbReference type="NCBI Taxonomy" id="694439"/>
    <lineage>
        <taxon>Bacteria</taxon>
        <taxon>Thermotogati</taxon>
        <taxon>Deinococcota</taxon>
        <taxon>Deinococci</taxon>
        <taxon>Deinococcales</taxon>
        <taxon>Deinococcaceae</taxon>
        <taxon>Deinococcus</taxon>
    </lineage>
</organism>
<dbReference type="InterPro" id="IPR000845">
    <property type="entry name" value="Nucleoside_phosphorylase_d"/>
</dbReference>
<keyword evidence="1 4" id="KW-0378">Hydrolase</keyword>
<proteinExistence type="inferred from homology"/>
<comment type="pathway">
    <text evidence="1">Quinol/quinone metabolism; menaquinone biosynthesis.</text>
</comment>
<comment type="catalytic activity">
    <reaction evidence="1">
        <text>futalosine + H2O = dehypoxanthine futalosine + hypoxanthine</text>
        <dbReference type="Rhea" id="RHEA:25904"/>
        <dbReference type="ChEBI" id="CHEBI:15377"/>
        <dbReference type="ChEBI" id="CHEBI:17368"/>
        <dbReference type="ChEBI" id="CHEBI:58863"/>
        <dbReference type="ChEBI" id="CHEBI:58864"/>
        <dbReference type="EC" id="3.2.2.26"/>
    </reaction>
</comment>
<dbReference type="Pfam" id="PF01048">
    <property type="entry name" value="PNP_UDP_1"/>
    <property type="match status" value="1"/>
</dbReference>
<dbReference type="GO" id="GO:0008782">
    <property type="term" value="F:adenosylhomocysteine nucleosidase activity"/>
    <property type="evidence" value="ECO:0007669"/>
    <property type="project" value="TreeGrafter"/>
</dbReference>
<reference evidence="4" key="1">
    <citation type="submission" date="2024-06" db="EMBL/GenBank/DDBJ databases">
        <title>Draft Genome Sequence of Deinococcus sonorensis Type Strain KR-87, a Biofilm Producing Representative of the Genus Deinococcus.</title>
        <authorList>
            <person name="Boren L.S."/>
            <person name="Grosso R.A."/>
            <person name="Hugenberg-Cox A.N."/>
            <person name="Hill J.T.E."/>
            <person name="Albert C.M."/>
            <person name="Tuohy J.M."/>
        </authorList>
    </citation>
    <scope>NUCLEOTIDE SEQUENCE</scope>
    <source>
        <strain evidence="4">KR-87</strain>
    </source>
</reference>